<dbReference type="RefSeq" id="XP_033604300.1">
    <property type="nucleotide sequence ID" value="XM_033745189.1"/>
</dbReference>
<dbReference type="Proteomes" id="UP000799437">
    <property type="component" value="Unassembled WGS sequence"/>
</dbReference>
<dbReference type="Gene3D" id="4.10.240.10">
    <property type="entry name" value="Zn(2)-C6 fungal-type DNA-binding domain"/>
    <property type="match status" value="1"/>
</dbReference>
<protein>
    <recommendedName>
        <fullName evidence="3">Zn(2)-C6 fungal-type domain-containing protein</fullName>
    </recommendedName>
</protein>
<sequence length="453" mass="50018">MPSGQIAKRSACDRCRDLKLRCTREQTADEHVPCDRCTRFDALCITGSGRRLGRPSVENNDTRPIRRNSSNHQHRNDRNSWQRLNHRPLTTNNTLGPPRPDNPKNDNLYRLADSDFFSDPNLDPMLYESDFLGGSSSATPANNANGNGQLPMTLGIDTSDLPDLDVDSPCDMTALSSSTMPALANPNKRPASRNDSGIVLNQSAEADSSSLAGVISDTSRQLFELRSKAQHHSLETMLDQRSVSSDINAVSRQLSDLRNRASESSIDSIMTSAGIAHDFARFNDPIKTGPLESMLSTSMRFILVLQMLAPAEYDTGSTSRPRTSSNSTALDTMLMLLSIYVRLGQSFEHVLNGVVQNRNFISSGSQPSSPASTYNQQYSAQLMMVVRALGHQLSTVERLMGIPARVRLWGPKDDYPGILNQDQSFLTKAAISQAQETFYSLRRTMHDIEISCT</sequence>
<feature type="region of interest" description="Disordered" evidence="2">
    <location>
        <begin position="51"/>
        <end position="111"/>
    </location>
</feature>
<dbReference type="SUPFAM" id="SSF57701">
    <property type="entry name" value="Zn2/Cys6 DNA-binding domain"/>
    <property type="match status" value="1"/>
</dbReference>
<keyword evidence="1" id="KW-0539">Nucleus</keyword>
<dbReference type="GO" id="GO:0008270">
    <property type="term" value="F:zinc ion binding"/>
    <property type="evidence" value="ECO:0007669"/>
    <property type="project" value="InterPro"/>
</dbReference>
<dbReference type="EMBL" id="ML996566">
    <property type="protein sequence ID" value="KAF2761849.1"/>
    <property type="molecule type" value="Genomic_DNA"/>
</dbReference>
<keyword evidence="5" id="KW-1185">Reference proteome</keyword>
<feature type="domain" description="Zn(2)-C6 fungal-type" evidence="3">
    <location>
        <begin position="11"/>
        <end position="46"/>
    </location>
</feature>
<name>A0A6A6WHY5_9PEZI</name>
<dbReference type="PROSITE" id="PS50048">
    <property type="entry name" value="ZN2_CY6_FUNGAL_2"/>
    <property type="match status" value="1"/>
</dbReference>
<dbReference type="PROSITE" id="PS00463">
    <property type="entry name" value="ZN2_CY6_FUNGAL_1"/>
    <property type="match status" value="1"/>
</dbReference>
<organism evidence="4 5">
    <name type="scientific">Pseudovirgaria hyperparasitica</name>
    <dbReference type="NCBI Taxonomy" id="470096"/>
    <lineage>
        <taxon>Eukaryota</taxon>
        <taxon>Fungi</taxon>
        <taxon>Dikarya</taxon>
        <taxon>Ascomycota</taxon>
        <taxon>Pezizomycotina</taxon>
        <taxon>Dothideomycetes</taxon>
        <taxon>Dothideomycetes incertae sedis</taxon>
        <taxon>Acrospermales</taxon>
        <taxon>Acrospermaceae</taxon>
        <taxon>Pseudovirgaria</taxon>
    </lineage>
</organism>
<dbReference type="OrthoDB" id="3682316at2759"/>
<dbReference type="InterPro" id="IPR001138">
    <property type="entry name" value="Zn2Cys6_DnaBD"/>
</dbReference>
<proteinExistence type="predicted"/>
<dbReference type="AlphaFoldDB" id="A0A6A6WHY5"/>
<evidence type="ECO:0000256" key="2">
    <source>
        <dbReference type="SAM" id="MobiDB-lite"/>
    </source>
</evidence>
<evidence type="ECO:0000259" key="3">
    <source>
        <dbReference type="PROSITE" id="PS50048"/>
    </source>
</evidence>
<gene>
    <name evidence="4" type="ORF">EJ05DRAFT_482673</name>
</gene>
<feature type="compositionally biased region" description="Polar residues" evidence="2">
    <location>
        <begin position="81"/>
        <end position="95"/>
    </location>
</feature>
<dbReference type="GO" id="GO:0000981">
    <property type="term" value="F:DNA-binding transcription factor activity, RNA polymerase II-specific"/>
    <property type="evidence" value="ECO:0007669"/>
    <property type="project" value="InterPro"/>
</dbReference>
<evidence type="ECO:0000256" key="1">
    <source>
        <dbReference type="ARBA" id="ARBA00023242"/>
    </source>
</evidence>
<evidence type="ECO:0000313" key="4">
    <source>
        <dbReference type="EMBL" id="KAF2761849.1"/>
    </source>
</evidence>
<accession>A0A6A6WHY5</accession>
<reference evidence="4" key="1">
    <citation type="journal article" date="2020" name="Stud. Mycol.">
        <title>101 Dothideomycetes genomes: a test case for predicting lifestyles and emergence of pathogens.</title>
        <authorList>
            <person name="Haridas S."/>
            <person name="Albert R."/>
            <person name="Binder M."/>
            <person name="Bloem J."/>
            <person name="Labutti K."/>
            <person name="Salamov A."/>
            <person name="Andreopoulos B."/>
            <person name="Baker S."/>
            <person name="Barry K."/>
            <person name="Bills G."/>
            <person name="Bluhm B."/>
            <person name="Cannon C."/>
            <person name="Castanera R."/>
            <person name="Culley D."/>
            <person name="Daum C."/>
            <person name="Ezra D."/>
            <person name="Gonzalez J."/>
            <person name="Henrissat B."/>
            <person name="Kuo A."/>
            <person name="Liang C."/>
            <person name="Lipzen A."/>
            <person name="Lutzoni F."/>
            <person name="Magnuson J."/>
            <person name="Mondo S."/>
            <person name="Nolan M."/>
            <person name="Ohm R."/>
            <person name="Pangilinan J."/>
            <person name="Park H.-J."/>
            <person name="Ramirez L."/>
            <person name="Alfaro M."/>
            <person name="Sun H."/>
            <person name="Tritt A."/>
            <person name="Yoshinaga Y."/>
            <person name="Zwiers L.-H."/>
            <person name="Turgeon B."/>
            <person name="Goodwin S."/>
            <person name="Spatafora J."/>
            <person name="Crous P."/>
            <person name="Grigoriev I."/>
        </authorList>
    </citation>
    <scope>NUCLEOTIDE SEQUENCE</scope>
    <source>
        <strain evidence="4">CBS 121739</strain>
    </source>
</reference>
<dbReference type="InterPro" id="IPR036864">
    <property type="entry name" value="Zn2-C6_fun-type_DNA-bd_sf"/>
</dbReference>
<evidence type="ECO:0000313" key="5">
    <source>
        <dbReference type="Proteomes" id="UP000799437"/>
    </source>
</evidence>
<dbReference type="CDD" id="cd00067">
    <property type="entry name" value="GAL4"/>
    <property type="match status" value="1"/>
</dbReference>
<dbReference type="GeneID" id="54486243"/>